<dbReference type="InterPro" id="IPR029063">
    <property type="entry name" value="SAM-dependent_MTases_sf"/>
</dbReference>
<dbReference type="Proteomes" id="UP000318509">
    <property type="component" value="Unassembled WGS sequence"/>
</dbReference>
<dbReference type="EMBL" id="VBAK01000150">
    <property type="protein sequence ID" value="TMI87876.1"/>
    <property type="molecule type" value="Genomic_DNA"/>
</dbReference>
<reference evidence="1 2" key="1">
    <citation type="journal article" date="2019" name="Nat. Microbiol.">
        <title>Mediterranean grassland soil C-N compound turnover is dependent on rainfall and depth, and is mediated by genomically divergent microorganisms.</title>
        <authorList>
            <person name="Diamond S."/>
            <person name="Andeer P.F."/>
            <person name="Li Z."/>
            <person name="Crits-Christoph A."/>
            <person name="Burstein D."/>
            <person name="Anantharaman K."/>
            <person name="Lane K.R."/>
            <person name="Thomas B.C."/>
            <person name="Pan C."/>
            <person name="Northen T.R."/>
            <person name="Banfield J.F."/>
        </authorList>
    </citation>
    <scope>NUCLEOTIDE SEQUENCE [LARGE SCALE GENOMIC DNA]</scope>
    <source>
        <strain evidence="1">NP_3</strain>
    </source>
</reference>
<proteinExistence type="predicted"/>
<keyword evidence="1" id="KW-0808">Transferase</keyword>
<evidence type="ECO:0000313" key="2">
    <source>
        <dbReference type="Proteomes" id="UP000318509"/>
    </source>
</evidence>
<organism evidence="1 2">
    <name type="scientific">Candidatus Segetimicrobium genomatis</name>
    <dbReference type="NCBI Taxonomy" id="2569760"/>
    <lineage>
        <taxon>Bacteria</taxon>
        <taxon>Bacillati</taxon>
        <taxon>Candidatus Sysuimicrobiota</taxon>
        <taxon>Candidatus Sysuimicrobiia</taxon>
        <taxon>Candidatus Sysuimicrobiales</taxon>
        <taxon>Candidatus Segetimicrobiaceae</taxon>
        <taxon>Candidatus Segetimicrobium</taxon>
    </lineage>
</organism>
<name>A0A537JXF3_9BACT</name>
<accession>A0A537JXF3</accession>
<keyword evidence="1" id="KW-0489">Methyltransferase</keyword>
<dbReference type="Pfam" id="PF13489">
    <property type="entry name" value="Methyltransf_23"/>
    <property type="match status" value="1"/>
</dbReference>
<evidence type="ECO:0000313" key="1">
    <source>
        <dbReference type="EMBL" id="TMI87876.1"/>
    </source>
</evidence>
<dbReference type="GO" id="GO:0008168">
    <property type="term" value="F:methyltransferase activity"/>
    <property type="evidence" value="ECO:0007669"/>
    <property type="project" value="UniProtKB-KW"/>
</dbReference>
<protein>
    <submittedName>
        <fullName evidence="1">Class I SAM-dependent methyltransferase</fullName>
    </submittedName>
</protein>
<dbReference type="CDD" id="cd02440">
    <property type="entry name" value="AdoMet_MTases"/>
    <property type="match status" value="1"/>
</dbReference>
<dbReference type="AlphaFoldDB" id="A0A537JXF3"/>
<dbReference type="GO" id="GO:0032259">
    <property type="term" value="P:methylation"/>
    <property type="evidence" value="ECO:0007669"/>
    <property type="project" value="UniProtKB-KW"/>
</dbReference>
<gene>
    <name evidence="1" type="ORF">E6H00_14395</name>
</gene>
<sequence>MTDIDRYTREYVRHYDEGSFELHAIAARRARVLTSVRKYAHDRILEVGCGMEPCFPYLEDYTAYAVVEPSEDFVRRALRFAEGKANVRVVRGYLEDAVESLRAQGAFDFVIVSSLLHEVPDPPALLQAIRRLATPSTTVHINVPNVYSFHRLLALEMGLIRSLFEPSATEIRFQRHTRFDRESLVKLVEENGFRVLHFETYLVKPFTHDQMDALLRHGIIDLKTIAALDTMTKYLPQMGSEMFVEARVRG</sequence>
<dbReference type="Gene3D" id="3.40.50.150">
    <property type="entry name" value="Vaccinia Virus protein VP39"/>
    <property type="match status" value="1"/>
</dbReference>
<dbReference type="SUPFAM" id="SSF53335">
    <property type="entry name" value="S-adenosyl-L-methionine-dependent methyltransferases"/>
    <property type="match status" value="1"/>
</dbReference>
<comment type="caution">
    <text evidence="1">The sequence shown here is derived from an EMBL/GenBank/DDBJ whole genome shotgun (WGS) entry which is preliminary data.</text>
</comment>